<keyword evidence="15" id="KW-1133">Transmembrane helix</keyword>
<evidence type="ECO:0000256" key="3">
    <source>
        <dbReference type="ARBA" id="ARBA00004481"/>
    </source>
</evidence>
<dbReference type="InterPro" id="IPR038260">
    <property type="entry name" value="Vps53_C_sf"/>
</dbReference>
<evidence type="ECO:0000256" key="10">
    <source>
        <dbReference type="ARBA" id="ARBA00023034"/>
    </source>
</evidence>
<evidence type="ECO:0000256" key="13">
    <source>
        <dbReference type="SAM" id="Coils"/>
    </source>
</evidence>
<evidence type="ECO:0000313" key="18">
    <source>
        <dbReference type="EMBL" id="KAF0030506.1"/>
    </source>
</evidence>
<dbReference type="Pfam" id="PF04100">
    <property type="entry name" value="Vps53_N"/>
    <property type="match status" value="1"/>
</dbReference>
<gene>
    <name evidence="18" type="ORF">F2P81_017237</name>
</gene>
<keyword evidence="13" id="KW-0175">Coiled coil</keyword>
<evidence type="ECO:0000256" key="5">
    <source>
        <dbReference type="ARBA" id="ARBA00009886"/>
    </source>
</evidence>
<comment type="subunit">
    <text evidence="6">Interacts with FLNA and FLNB.</text>
</comment>
<dbReference type="GO" id="GO:0061181">
    <property type="term" value="P:regulation of chondrocyte development"/>
    <property type="evidence" value="ECO:0007669"/>
    <property type="project" value="InterPro"/>
</dbReference>
<proteinExistence type="inferred from homology"/>
<evidence type="ECO:0000259" key="16">
    <source>
        <dbReference type="Pfam" id="PF04100"/>
    </source>
</evidence>
<protein>
    <recommendedName>
        <fullName evidence="7">Vacuolar protein sorting-associated protein 53 homolog</fullName>
    </recommendedName>
</protein>
<dbReference type="EMBL" id="VEVO01000015">
    <property type="protein sequence ID" value="KAF0030506.1"/>
    <property type="molecule type" value="Genomic_DNA"/>
</dbReference>
<feature type="compositionally biased region" description="Basic residues" evidence="14">
    <location>
        <begin position="827"/>
        <end position="844"/>
    </location>
</feature>
<dbReference type="Pfam" id="PF16854">
    <property type="entry name" value="VPS53_C"/>
    <property type="match status" value="1"/>
</dbReference>
<dbReference type="GO" id="GO:0042147">
    <property type="term" value="P:retrograde transport, endosome to Golgi"/>
    <property type="evidence" value="ECO:0007669"/>
    <property type="project" value="InterPro"/>
</dbReference>
<evidence type="ECO:0000256" key="2">
    <source>
        <dbReference type="ARBA" id="ARBA00004245"/>
    </source>
</evidence>
<evidence type="ECO:0000313" key="19">
    <source>
        <dbReference type="Proteomes" id="UP000438429"/>
    </source>
</evidence>
<evidence type="ECO:0000256" key="7">
    <source>
        <dbReference type="ARBA" id="ARBA00014103"/>
    </source>
</evidence>
<keyword evidence="15" id="KW-0812">Transmembrane</keyword>
<keyword evidence="8" id="KW-0963">Cytoplasm</keyword>
<feature type="domain" description="Vps53 C-terminal" evidence="17">
    <location>
        <begin position="728"/>
        <end position="809"/>
    </location>
</feature>
<evidence type="ECO:0000256" key="4">
    <source>
        <dbReference type="ARBA" id="ARBA00008628"/>
    </source>
</evidence>
<dbReference type="Pfam" id="PF15068">
    <property type="entry name" value="FAM101"/>
    <property type="match status" value="1"/>
</dbReference>
<dbReference type="InterPro" id="IPR031745">
    <property type="entry name" value="Vps53_C"/>
</dbReference>
<evidence type="ECO:0000259" key="17">
    <source>
        <dbReference type="Pfam" id="PF16854"/>
    </source>
</evidence>
<keyword evidence="9" id="KW-0967">Endosome</keyword>
<evidence type="ECO:0000256" key="9">
    <source>
        <dbReference type="ARBA" id="ARBA00022753"/>
    </source>
</evidence>
<dbReference type="PANTHER" id="PTHR12820">
    <property type="entry name" value="VACUOLAR SORTING PROTEIN 53"/>
    <property type="match status" value="1"/>
</dbReference>
<dbReference type="GO" id="GO:0005829">
    <property type="term" value="C:cytosol"/>
    <property type="evidence" value="ECO:0007669"/>
    <property type="project" value="GOC"/>
</dbReference>
<feature type="compositionally biased region" description="Low complexity" evidence="14">
    <location>
        <begin position="868"/>
        <end position="877"/>
    </location>
</feature>
<dbReference type="InterPro" id="IPR028215">
    <property type="entry name" value="Refilin"/>
</dbReference>
<comment type="similarity">
    <text evidence="5">Belongs to the Refilin family.</text>
</comment>
<evidence type="ECO:0000256" key="15">
    <source>
        <dbReference type="SAM" id="Phobius"/>
    </source>
</evidence>
<accession>A0A6A4S5L8</accession>
<keyword evidence="12" id="KW-0206">Cytoskeleton</keyword>
<evidence type="ECO:0000256" key="12">
    <source>
        <dbReference type="ARBA" id="ARBA00023212"/>
    </source>
</evidence>
<organism evidence="18 19">
    <name type="scientific">Scophthalmus maximus</name>
    <name type="common">Turbot</name>
    <name type="synonym">Psetta maxima</name>
    <dbReference type="NCBI Taxonomy" id="52904"/>
    <lineage>
        <taxon>Eukaryota</taxon>
        <taxon>Metazoa</taxon>
        <taxon>Chordata</taxon>
        <taxon>Craniata</taxon>
        <taxon>Vertebrata</taxon>
        <taxon>Euteleostomi</taxon>
        <taxon>Actinopterygii</taxon>
        <taxon>Neopterygii</taxon>
        <taxon>Teleostei</taxon>
        <taxon>Neoteleostei</taxon>
        <taxon>Acanthomorphata</taxon>
        <taxon>Carangaria</taxon>
        <taxon>Pleuronectiformes</taxon>
        <taxon>Pleuronectoidei</taxon>
        <taxon>Scophthalmidae</taxon>
        <taxon>Scophthalmus</taxon>
    </lineage>
</organism>
<dbReference type="GO" id="GO:0000938">
    <property type="term" value="C:GARP complex"/>
    <property type="evidence" value="ECO:0007669"/>
    <property type="project" value="InterPro"/>
</dbReference>
<feature type="transmembrane region" description="Helical" evidence="15">
    <location>
        <begin position="72"/>
        <end position="95"/>
    </location>
</feature>
<dbReference type="InterPro" id="IPR039766">
    <property type="entry name" value="Vps53"/>
</dbReference>
<evidence type="ECO:0000256" key="8">
    <source>
        <dbReference type="ARBA" id="ARBA00022490"/>
    </source>
</evidence>
<dbReference type="GO" id="GO:0010008">
    <property type="term" value="C:endosome membrane"/>
    <property type="evidence" value="ECO:0007669"/>
    <property type="project" value="UniProtKB-SubCell"/>
</dbReference>
<dbReference type="GO" id="GO:0061572">
    <property type="term" value="P:actin filament bundle organization"/>
    <property type="evidence" value="ECO:0007669"/>
    <property type="project" value="InterPro"/>
</dbReference>
<feature type="region of interest" description="Disordered" evidence="14">
    <location>
        <begin position="502"/>
        <end position="544"/>
    </location>
</feature>
<dbReference type="InterPro" id="IPR007234">
    <property type="entry name" value="Vps53_N"/>
</dbReference>
<comment type="similarity">
    <text evidence="4">Belongs to the VPS53 family.</text>
</comment>
<evidence type="ECO:0000256" key="6">
    <source>
        <dbReference type="ARBA" id="ARBA00011189"/>
    </source>
</evidence>
<name>A0A6A4S5L8_SCOMX</name>
<keyword evidence="10" id="KW-0333">Golgi apparatus</keyword>
<dbReference type="Gene3D" id="1.10.357.110">
    <property type="entry name" value="Vacuolar protein sorting-associated protein 53, C-terminus"/>
    <property type="match status" value="1"/>
</dbReference>
<comment type="subcellular location">
    <subcellularLocation>
        <location evidence="2">Cytoplasm</location>
        <location evidence="2">Cytoskeleton</location>
    </subcellularLocation>
    <subcellularLocation>
        <location evidence="3">Endosome membrane</location>
        <topology evidence="3">Peripheral membrane protein</topology>
    </subcellularLocation>
    <subcellularLocation>
        <location evidence="1">Golgi apparatus</location>
        <location evidence="1">trans-Golgi network membrane</location>
        <topology evidence="1">Peripheral membrane protein</topology>
    </subcellularLocation>
</comment>
<keyword evidence="11 15" id="KW-0472">Membrane</keyword>
<feature type="coiled-coil region" evidence="13">
    <location>
        <begin position="259"/>
        <end position="300"/>
    </location>
</feature>
<dbReference type="AlphaFoldDB" id="A0A6A4S5L8"/>
<dbReference type="GO" id="GO:0031005">
    <property type="term" value="F:filamin binding"/>
    <property type="evidence" value="ECO:0007669"/>
    <property type="project" value="InterPro"/>
</dbReference>
<evidence type="ECO:0000256" key="11">
    <source>
        <dbReference type="ARBA" id="ARBA00023136"/>
    </source>
</evidence>
<dbReference type="GO" id="GO:0005856">
    <property type="term" value="C:cytoskeleton"/>
    <property type="evidence" value="ECO:0007669"/>
    <property type="project" value="UniProtKB-SubCell"/>
</dbReference>
<evidence type="ECO:0000256" key="14">
    <source>
        <dbReference type="SAM" id="MobiDB-lite"/>
    </source>
</evidence>
<comment type="caution">
    <text evidence="18">The sequence shown here is derived from an EMBL/GenBank/DDBJ whole genome shotgun (WGS) entry which is preliminary data.</text>
</comment>
<dbReference type="Proteomes" id="UP000438429">
    <property type="component" value="Unassembled WGS sequence"/>
</dbReference>
<reference evidence="18 19" key="1">
    <citation type="submission" date="2019-06" db="EMBL/GenBank/DDBJ databases">
        <title>Draft genomes of female and male turbot (Scophthalmus maximus).</title>
        <authorList>
            <person name="Xu H."/>
            <person name="Xu X.-W."/>
            <person name="Shao C."/>
            <person name="Chen S."/>
        </authorList>
    </citation>
    <scope>NUCLEOTIDE SEQUENCE [LARGE SCALE GENOMIC DNA]</scope>
    <source>
        <strain evidence="18">Ysfricsl-2016a</strain>
        <tissue evidence="18">Blood</tissue>
    </source>
</reference>
<feature type="region of interest" description="Disordered" evidence="14">
    <location>
        <begin position="816"/>
        <end position="886"/>
    </location>
</feature>
<sequence length="1050" mass="118695">MIRVHNRLCVILSKHFSPVSARSSVFAKCSLCDDSSFVTDKEDKKKRHVIDQSKRRYEATAREKLRHFAARMMMMMMMACFEFVISAYSLIAIMLKFTLGANISSSHFLSPGQSGSTIKLAYNSVSFSMARNLPRGSRRQIIRSLPTRKCYAGELVSSFVMTMMEEEEFEFAEDLEAILHLTPEVQLAIEQVFPSQDPLDRADFNAVEYINTLFPTEQSLANIDDVVNKIRLKIRRLDDNIRTVVRGQTNVGQDGRQALEEAQKAIQQLFGKIKDIKDKAEKSEQMVKEITRDIKQLDHAKRHLTTSITTLNHLHMLAGGVDSLEAMTRKRQYGEVANLLQGVVNVLEHFHKYMGIPQIRQLSERVKAAQSELGTQILADFEEAFPSQGSKRTGGPSNVLRDACLVANVLDPRIKQEIIKKFIRQHLSEYLVLFQENQDVAWLDKIDRRYAWIKRQLVDYEEKYGRMFPEEWCMTERIAVEFCHITKVELAKVMRTRAKEIEQKRKESPLHSTNPFLEDEPGEDVGTEKDENLAKPRKPKAPDNPFHGIVSKCFEPHLYVYIESQDKNLGELIDRFVADFRAQGPPKAGTEEGGAVLPSCADLFVYYKKCMVQCSQLSTGEPMIALTTIFQKFLREYAWKILSGNLPKSSSNSGGLTISSLLKEKEGSDAAKFTLEEKLKEKVDKVLMERINLTGEMDTFSTVISNSIQLLVQDLDAACDPALSAMSKLLLDTHSLKTVLLDLPSIGSQVLRKAPASYTKIVVKGMTRAEMILKVVMAPHEPPVVFVDNYIKLLADGNPETFQKILDMKRAAAHAVRDEVSGDTGGRRRRRRRRRRRKKKKKKKQEMVGRLNLPNVCEGDRLDTSSRADGGLDSPDSGLPPSPSPSAWLLLPACAEKAGGASPVSEDEGRGSLVPVLPTGSFLQLHPSSFGEGIALDPLPPKEIRYISSVHYSSDRHFIQDVALQPSGQGLEHCRQTIMAVPHSTWRRYKTQLEFQPRHRLQRFKSTTIIYPKKTSAVFTTELSYDCHRLSRRFLSSVELEAAGHRKPPQ</sequence>
<dbReference type="PANTHER" id="PTHR12820:SF0">
    <property type="entry name" value="VACUOLAR PROTEIN SORTING-ASSOCIATED PROTEIN 53 HOMOLOG"/>
    <property type="match status" value="1"/>
</dbReference>
<evidence type="ECO:0000256" key="1">
    <source>
        <dbReference type="ARBA" id="ARBA00004150"/>
    </source>
</evidence>
<feature type="domain" description="Vps53 N-terminal" evidence="16">
    <location>
        <begin position="203"/>
        <end position="580"/>
    </location>
</feature>